<feature type="disulfide bond" evidence="4">
    <location>
        <begin position="53"/>
        <end position="112"/>
    </location>
</feature>
<dbReference type="EMBL" id="JBGFUD010003978">
    <property type="protein sequence ID" value="MFH4979236.1"/>
    <property type="molecule type" value="Genomic_DNA"/>
</dbReference>
<proteinExistence type="predicted"/>
<dbReference type="GO" id="GO:0005576">
    <property type="term" value="C:extracellular region"/>
    <property type="evidence" value="ECO:0007669"/>
    <property type="project" value="UniProtKB-SubCell"/>
</dbReference>
<dbReference type="InterPro" id="IPR008993">
    <property type="entry name" value="TIMP-like_OB-fold"/>
</dbReference>
<name>A0ABD6EHN2_9BILA</name>
<evidence type="ECO:0000256" key="1">
    <source>
        <dbReference type="ARBA" id="ARBA00004613"/>
    </source>
</evidence>
<keyword evidence="6" id="KW-1185">Reference proteome</keyword>
<keyword evidence="3" id="KW-0479">Metal-binding</keyword>
<evidence type="ECO:0008006" key="7">
    <source>
        <dbReference type="Google" id="ProtNLM"/>
    </source>
</evidence>
<comment type="subcellular location">
    <subcellularLocation>
        <location evidence="1">Secreted</location>
    </subcellularLocation>
</comment>
<dbReference type="AlphaFoldDB" id="A0ABD6EHN2"/>
<reference evidence="5 6" key="1">
    <citation type="submission" date="2024-08" db="EMBL/GenBank/DDBJ databases">
        <title>Gnathostoma spinigerum genome.</title>
        <authorList>
            <person name="Gonzalez-Bertolin B."/>
            <person name="Monzon S."/>
            <person name="Zaballos A."/>
            <person name="Jimenez P."/>
            <person name="Dekumyoy P."/>
            <person name="Varona S."/>
            <person name="Cuesta I."/>
            <person name="Sumanam S."/>
            <person name="Adisakwattana P."/>
            <person name="Gasser R.B."/>
            <person name="Hernandez-Gonzalez A."/>
            <person name="Young N.D."/>
            <person name="Perteguer M.J."/>
        </authorList>
    </citation>
    <scope>NUCLEOTIDE SEQUENCE [LARGE SCALE GENOMIC DNA]</scope>
    <source>
        <strain evidence="5">AL3</strain>
        <tissue evidence="5">Liver</tissue>
    </source>
</reference>
<feature type="binding site" evidence="3">
    <location>
        <position position="53"/>
    </location>
    <ligand>
        <name>Zn(2+)</name>
        <dbReference type="ChEBI" id="CHEBI:29105"/>
        <note>ligand shared with metalloproteinase partner</note>
    </ligand>
</feature>
<evidence type="ECO:0000256" key="3">
    <source>
        <dbReference type="PIRSR" id="PIRSR601820-1"/>
    </source>
</evidence>
<keyword evidence="3" id="KW-0862">Zinc</keyword>
<organism evidence="5 6">
    <name type="scientific">Gnathostoma spinigerum</name>
    <dbReference type="NCBI Taxonomy" id="75299"/>
    <lineage>
        <taxon>Eukaryota</taxon>
        <taxon>Metazoa</taxon>
        <taxon>Ecdysozoa</taxon>
        <taxon>Nematoda</taxon>
        <taxon>Chromadorea</taxon>
        <taxon>Rhabditida</taxon>
        <taxon>Spirurina</taxon>
        <taxon>Gnathostomatomorpha</taxon>
        <taxon>Gnathostomatoidea</taxon>
        <taxon>Gnathostomatidae</taxon>
        <taxon>Gnathostoma</taxon>
    </lineage>
</organism>
<gene>
    <name evidence="5" type="ORF">AB6A40_005945</name>
</gene>
<evidence type="ECO:0000256" key="4">
    <source>
        <dbReference type="PIRSR" id="PIRSR601820-3"/>
    </source>
</evidence>
<protein>
    <recommendedName>
        <fullName evidence="7">NTR domain-containing protein</fullName>
    </recommendedName>
</protein>
<evidence type="ECO:0000313" key="5">
    <source>
        <dbReference type="EMBL" id="MFH4979236.1"/>
    </source>
</evidence>
<dbReference type="PANTHER" id="PTHR11844">
    <property type="entry name" value="METALLOPROTEASE INHIBITOR"/>
    <property type="match status" value="1"/>
</dbReference>
<keyword evidence="2" id="KW-0964">Secreted</keyword>
<dbReference type="PANTHER" id="PTHR11844:SF25">
    <property type="entry name" value="NTR DOMAIN-CONTAINING PROTEIN"/>
    <property type="match status" value="1"/>
</dbReference>
<evidence type="ECO:0000256" key="2">
    <source>
        <dbReference type="ARBA" id="ARBA00022525"/>
    </source>
</evidence>
<keyword evidence="4" id="KW-1015">Disulfide bond</keyword>
<dbReference type="InterPro" id="IPR001820">
    <property type="entry name" value="TIMP"/>
</dbReference>
<evidence type="ECO:0000313" key="6">
    <source>
        <dbReference type="Proteomes" id="UP001608902"/>
    </source>
</evidence>
<comment type="caution">
    <text evidence="5">The sequence shown here is derived from an EMBL/GenBank/DDBJ whole genome shotgun (WGS) entry which is preliminary data.</text>
</comment>
<accession>A0ABD6EHN2</accession>
<sequence>MLDHTSVPRLKIHRDVALMTAITLQSAFCSRVMARILLVVAVVAVFITATESCTCAESSFENIYCRAPWVAKVRVDNVEGSVEKNYAVTFEEVFKGDVGSIKTLKTSTPSMCGVNLQKGQSYLLAAFPTDPQLVHRCYIMVEGGPLWSKTPEDMVKRLKDHSISC</sequence>
<dbReference type="Gene3D" id="2.40.50.120">
    <property type="match status" value="1"/>
</dbReference>
<dbReference type="Proteomes" id="UP001608902">
    <property type="component" value="Unassembled WGS sequence"/>
</dbReference>
<dbReference type="SUPFAM" id="SSF50242">
    <property type="entry name" value="TIMP-like"/>
    <property type="match status" value="1"/>
</dbReference>